<protein>
    <submittedName>
        <fullName evidence="2">Uncharacterized protein</fullName>
    </submittedName>
</protein>
<dbReference type="RefSeq" id="WP_171199225.1">
    <property type="nucleotide sequence ID" value="NZ_JABEND010000003.1"/>
</dbReference>
<sequence length="264" mass="29267">MYIQTDANTDFATYRVKGTAGKGDLYRLDCKSALTLDRNLLVQWQSAGYTFMPYAEPVVPGQARRAPAPPPPPPPPDPRVLAYQLFKDLQQQVPQQQIRIGPMKWDEIIVKVPQWLSGNDPGAQTASLTFRGVSVTMTTRLESVDWTMGEPKGDPDRGATDPATVSCDGPGEPAPPIATLPEDAKTWAPPCGYTFRWRSIPERTGGSGTWPVRALVHWNAHWEANTGDRGDIPLQRTAQTAVKTWELRVQLVNDPNYKQPPPTR</sequence>
<proteinExistence type="predicted"/>
<reference evidence="2 3" key="1">
    <citation type="submission" date="2020-05" db="EMBL/GenBank/DDBJ databases">
        <title>Nakamurella sp. DB0629 isolated from air conditioner.</title>
        <authorList>
            <person name="Kim D.H."/>
            <person name="Kim D.-U."/>
        </authorList>
    </citation>
    <scope>NUCLEOTIDE SEQUENCE [LARGE SCALE GENOMIC DNA]</scope>
    <source>
        <strain evidence="2 3">DB0629</strain>
    </source>
</reference>
<dbReference type="AlphaFoldDB" id="A0A849A3F1"/>
<evidence type="ECO:0000313" key="2">
    <source>
        <dbReference type="EMBL" id="NNG35554.1"/>
    </source>
</evidence>
<comment type="caution">
    <text evidence="2">The sequence shown here is derived from an EMBL/GenBank/DDBJ whole genome shotgun (WGS) entry which is preliminary data.</text>
</comment>
<organism evidence="2 3">
    <name type="scientific">Nakamurella aerolata</name>
    <dbReference type="NCBI Taxonomy" id="1656892"/>
    <lineage>
        <taxon>Bacteria</taxon>
        <taxon>Bacillati</taxon>
        <taxon>Actinomycetota</taxon>
        <taxon>Actinomycetes</taxon>
        <taxon>Nakamurellales</taxon>
        <taxon>Nakamurellaceae</taxon>
        <taxon>Nakamurella</taxon>
    </lineage>
</organism>
<evidence type="ECO:0000256" key="1">
    <source>
        <dbReference type="SAM" id="MobiDB-lite"/>
    </source>
</evidence>
<feature type="region of interest" description="Disordered" evidence="1">
    <location>
        <begin position="146"/>
        <end position="167"/>
    </location>
</feature>
<keyword evidence="3" id="KW-1185">Reference proteome</keyword>
<gene>
    <name evidence="2" type="ORF">HKD39_07480</name>
</gene>
<evidence type="ECO:0000313" key="3">
    <source>
        <dbReference type="Proteomes" id="UP000562984"/>
    </source>
</evidence>
<name>A0A849A3F1_9ACTN</name>
<dbReference type="EMBL" id="JABEND010000003">
    <property type="protein sequence ID" value="NNG35554.1"/>
    <property type="molecule type" value="Genomic_DNA"/>
</dbReference>
<dbReference type="Proteomes" id="UP000562984">
    <property type="component" value="Unassembled WGS sequence"/>
</dbReference>
<accession>A0A849A3F1</accession>